<feature type="region of interest" description="Disordered" evidence="1">
    <location>
        <begin position="175"/>
        <end position="199"/>
    </location>
</feature>
<dbReference type="RefSeq" id="WP_183390388.1">
    <property type="nucleotide sequence ID" value="NZ_JACHVY010000001.1"/>
</dbReference>
<dbReference type="InterPro" id="IPR052179">
    <property type="entry name" value="DD-CPase-like"/>
</dbReference>
<dbReference type="Pfam" id="PF02557">
    <property type="entry name" value="VanY"/>
    <property type="match status" value="1"/>
</dbReference>
<dbReference type="SUPFAM" id="SSF55166">
    <property type="entry name" value="Hedgehog/DD-peptidase"/>
    <property type="match status" value="1"/>
</dbReference>
<dbReference type="PANTHER" id="PTHR34385">
    <property type="entry name" value="D-ALANYL-D-ALANINE CARBOXYPEPTIDASE"/>
    <property type="match status" value="1"/>
</dbReference>
<dbReference type="EMBL" id="JACHVY010000001">
    <property type="protein sequence ID" value="MBB2899925.1"/>
    <property type="molecule type" value="Genomic_DNA"/>
</dbReference>
<proteinExistence type="predicted"/>
<accession>A0A7W4XW98</accession>
<evidence type="ECO:0000256" key="1">
    <source>
        <dbReference type="SAM" id="MobiDB-lite"/>
    </source>
</evidence>
<dbReference type="PANTHER" id="PTHR34385:SF1">
    <property type="entry name" value="PEPTIDOGLYCAN L-ALANYL-D-GLUTAMATE ENDOPEPTIDASE CWLK"/>
    <property type="match status" value="1"/>
</dbReference>
<keyword evidence="3" id="KW-0121">Carboxypeptidase</keyword>
<dbReference type="Gene3D" id="3.30.1380.10">
    <property type="match status" value="1"/>
</dbReference>
<dbReference type="GO" id="GO:0009002">
    <property type="term" value="F:serine-type D-Ala-D-Ala carboxypeptidase activity"/>
    <property type="evidence" value="ECO:0007669"/>
    <property type="project" value="UniProtKB-EC"/>
</dbReference>
<sequence length="291" mass="29821">MSSGAGPRPGRARSRFAPEVLPDGRRRYGHEAVVARRALLVGLVATGTGAGVLATRLGGSDPARVAAGADPAVQDPVAAGGPAPAATPAPSVPPAAPGPRHSLTDAASPWVVVNKQHPIDPLDYAPELATVGGKEVAAVVADDLRALLAAAAADGVSLAVTSGFRSLEHQRAVHDSAVSRDGLETAESVSARPGHSEHQTGLAIDFSGSTRPGCLLRNCFGQTPESDWLVAHGGRFGFLLRYPEGKTDVTGYAPEPWHWRWVGAELAAEVAAAGSPTLEEFFGVTGGTTYA</sequence>
<keyword evidence="3" id="KW-0645">Protease</keyword>
<evidence type="ECO:0000313" key="4">
    <source>
        <dbReference type="Proteomes" id="UP000533269"/>
    </source>
</evidence>
<organism evidence="3 4">
    <name type="scientific">Kineococcus radiotolerans</name>
    <dbReference type="NCBI Taxonomy" id="131568"/>
    <lineage>
        <taxon>Bacteria</taxon>
        <taxon>Bacillati</taxon>
        <taxon>Actinomycetota</taxon>
        <taxon>Actinomycetes</taxon>
        <taxon>Kineosporiales</taxon>
        <taxon>Kineosporiaceae</taxon>
        <taxon>Kineococcus</taxon>
    </lineage>
</organism>
<reference evidence="3 4" key="1">
    <citation type="submission" date="2020-08" db="EMBL/GenBank/DDBJ databases">
        <title>The Agave Microbiome: Exploring the role of microbial communities in plant adaptations to desert environments.</title>
        <authorList>
            <person name="Partida-Martinez L.P."/>
        </authorList>
    </citation>
    <scope>NUCLEOTIDE SEQUENCE [LARGE SCALE GENOMIC DNA]</scope>
    <source>
        <strain evidence="3 4">AS2.23</strain>
    </source>
</reference>
<dbReference type="InterPro" id="IPR003709">
    <property type="entry name" value="VanY-like_core_dom"/>
</dbReference>
<dbReference type="EC" id="3.4.16.4" evidence="3"/>
<feature type="domain" description="D-alanyl-D-alanine carboxypeptidase-like core" evidence="2">
    <location>
        <begin position="136"/>
        <end position="263"/>
    </location>
</feature>
<dbReference type="InterPro" id="IPR009045">
    <property type="entry name" value="Zn_M74/Hedgehog-like"/>
</dbReference>
<feature type="region of interest" description="Disordered" evidence="1">
    <location>
        <begin position="73"/>
        <end position="101"/>
    </location>
</feature>
<evidence type="ECO:0000259" key="2">
    <source>
        <dbReference type="Pfam" id="PF02557"/>
    </source>
</evidence>
<reference evidence="3 4" key="2">
    <citation type="submission" date="2020-08" db="EMBL/GenBank/DDBJ databases">
        <authorList>
            <person name="Partida-Martinez L."/>
            <person name="Huntemann M."/>
            <person name="Clum A."/>
            <person name="Wang J."/>
            <person name="Palaniappan K."/>
            <person name="Ritter S."/>
            <person name="Chen I.-M."/>
            <person name="Stamatis D."/>
            <person name="Reddy T."/>
            <person name="O'Malley R."/>
            <person name="Daum C."/>
            <person name="Shapiro N."/>
            <person name="Ivanova N."/>
            <person name="Kyrpides N."/>
            <person name="Woyke T."/>
        </authorList>
    </citation>
    <scope>NUCLEOTIDE SEQUENCE [LARGE SCALE GENOMIC DNA]</scope>
    <source>
        <strain evidence="3 4">AS2.23</strain>
    </source>
</reference>
<name>A0A7W4XW98_KINRA</name>
<feature type="compositionally biased region" description="Low complexity" evidence="1">
    <location>
        <begin position="73"/>
        <end position="84"/>
    </location>
</feature>
<gene>
    <name evidence="3" type="ORF">FHR75_000713</name>
</gene>
<dbReference type="AlphaFoldDB" id="A0A7W4XW98"/>
<protein>
    <submittedName>
        <fullName evidence="3">D-alanyl-D-alanine carboxypeptidase</fullName>
        <ecNumber evidence="3">3.4.16.4</ecNumber>
    </submittedName>
</protein>
<dbReference type="Proteomes" id="UP000533269">
    <property type="component" value="Unassembled WGS sequence"/>
</dbReference>
<dbReference type="InterPro" id="IPR058193">
    <property type="entry name" value="VanY/YodJ_core_dom"/>
</dbReference>
<evidence type="ECO:0000313" key="3">
    <source>
        <dbReference type="EMBL" id="MBB2899925.1"/>
    </source>
</evidence>
<keyword evidence="3" id="KW-0378">Hydrolase</keyword>
<dbReference type="GO" id="GO:0006508">
    <property type="term" value="P:proteolysis"/>
    <property type="evidence" value="ECO:0007669"/>
    <property type="project" value="InterPro"/>
</dbReference>
<feature type="compositionally biased region" description="Pro residues" evidence="1">
    <location>
        <begin position="85"/>
        <end position="97"/>
    </location>
</feature>
<dbReference type="CDD" id="cd14852">
    <property type="entry name" value="LD-carboxypeptidase"/>
    <property type="match status" value="1"/>
</dbReference>
<comment type="caution">
    <text evidence="3">The sequence shown here is derived from an EMBL/GenBank/DDBJ whole genome shotgun (WGS) entry which is preliminary data.</text>
</comment>